<feature type="region of interest" description="Disordered" evidence="1">
    <location>
        <begin position="111"/>
        <end position="135"/>
    </location>
</feature>
<sequence length="239" mass="26291">MINNHCRLAYAEIHPDEKGTTCAGVLTGPPRSMPTTTPLSSRVLSDHAKNYRQPHAFRAAAAEFGIPPNFIKPHCPRTNGKAERLNRTLAAEWAHARPYTNQDRAKHCRFGRTNTTGNGPTPASAAYAPSTARTMSRISTPSAYASSTRQGHLPPRPKQIRMTKRERGRRRQFRCQRSALTARPGTTAADLCFVAAQSTRTEASARISAVRRPTATDTTIHGTRGSRRLSVSIRNGPKR</sequence>
<accession>A0AAV5PAY2</accession>
<evidence type="ECO:0000259" key="2">
    <source>
        <dbReference type="PROSITE" id="PS50994"/>
    </source>
</evidence>
<dbReference type="AlphaFoldDB" id="A0AAV5PAY2"/>
<evidence type="ECO:0000313" key="4">
    <source>
        <dbReference type="Proteomes" id="UP001165168"/>
    </source>
</evidence>
<dbReference type="Gene3D" id="3.30.420.10">
    <property type="entry name" value="Ribonuclease H-like superfamily/Ribonuclease H"/>
    <property type="match status" value="1"/>
</dbReference>
<feature type="domain" description="Integrase catalytic" evidence="2">
    <location>
        <begin position="1"/>
        <end position="137"/>
    </location>
</feature>
<proteinExistence type="predicted"/>
<gene>
    <name evidence="3" type="ORF">Ccel01_31390</name>
</gene>
<evidence type="ECO:0000256" key="1">
    <source>
        <dbReference type="SAM" id="MobiDB-lite"/>
    </source>
</evidence>
<reference evidence="3" key="1">
    <citation type="submission" date="2023-03" db="EMBL/GenBank/DDBJ databases">
        <title>Cellulosimicrobium cellulans NBRC 103059.</title>
        <authorList>
            <person name="Ichikawa N."/>
            <person name="Sato H."/>
            <person name="Tonouchi N."/>
        </authorList>
    </citation>
    <scope>NUCLEOTIDE SEQUENCE</scope>
    <source>
        <strain evidence="3">NBRC 103059</strain>
    </source>
</reference>
<dbReference type="InterPro" id="IPR036397">
    <property type="entry name" value="RNaseH_sf"/>
</dbReference>
<dbReference type="EMBL" id="BSTG01000004">
    <property type="protein sequence ID" value="GLY58537.1"/>
    <property type="molecule type" value="Genomic_DNA"/>
</dbReference>
<dbReference type="InterPro" id="IPR012337">
    <property type="entry name" value="RNaseH-like_sf"/>
</dbReference>
<dbReference type="GO" id="GO:0015074">
    <property type="term" value="P:DNA integration"/>
    <property type="evidence" value="ECO:0007669"/>
    <property type="project" value="InterPro"/>
</dbReference>
<evidence type="ECO:0000313" key="3">
    <source>
        <dbReference type="EMBL" id="GLY58537.1"/>
    </source>
</evidence>
<protein>
    <recommendedName>
        <fullName evidence="2">Integrase catalytic domain-containing protein</fullName>
    </recommendedName>
</protein>
<dbReference type="GO" id="GO:0003676">
    <property type="term" value="F:nucleic acid binding"/>
    <property type="evidence" value="ECO:0007669"/>
    <property type="project" value="InterPro"/>
</dbReference>
<dbReference type="Proteomes" id="UP001165168">
    <property type="component" value="Unassembled WGS sequence"/>
</dbReference>
<comment type="caution">
    <text evidence="3">The sequence shown here is derived from an EMBL/GenBank/DDBJ whole genome shotgun (WGS) entry which is preliminary data.</text>
</comment>
<dbReference type="InterPro" id="IPR001584">
    <property type="entry name" value="Integrase_cat-core"/>
</dbReference>
<feature type="compositionally biased region" description="Low complexity" evidence="1">
    <location>
        <begin position="113"/>
        <end position="132"/>
    </location>
</feature>
<organism evidence="3 4">
    <name type="scientific">Cellulosimicrobium cellulans</name>
    <name type="common">Arthrobacter luteus</name>
    <dbReference type="NCBI Taxonomy" id="1710"/>
    <lineage>
        <taxon>Bacteria</taxon>
        <taxon>Bacillati</taxon>
        <taxon>Actinomycetota</taxon>
        <taxon>Actinomycetes</taxon>
        <taxon>Micrococcales</taxon>
        <taxon>Promicromonosporaceae</taxon>
        <taxon>Cellulosimicrobium</taxon>
    </lineage>
</organism>
<dbReference type="PROSITE" id="PS50994">
    <property type="entry name" value="INTEGRASE"/>
    <property type="match status" value="1"/>
</dbReference>
<name>A0AAV5PAY2_CELCE</name>
<dbReference type="SUPFAM" id="SSF53098">
    <property type="entry name" value="Ribonuclease H-like"/>
    <property type="match status" value="1"/>
</dbReference>
<feature type="region of interest" description="Disordered" evidence="1">
    <location>
        <begin position="210"/>
        <end position="239"/>
    </location>
</feature>